<sequence length="93" mass="10721">MFGRIPRLPIDVVFRHALTNDAVLDHCEFVSRLKHDLSEAARIARQNSRTEQARQARYYDRKAKGSPLTFGDRVLLANRECIEWESQPAPSKV</sequence>
<evidence type="ECO:0000313" key="2">
    <source>
        <dbReference type="Proteomes" id="UP001557470"/>
    </source>
</evidence>
<keyword evidence="2" id="KW-1185">Reference proteome</keyword>
<comment type="caution">
    <text evidence="1">The sequence shown here is derived from an EMBL/GenBank/DDBJ whole genome shotgun (WGS) entry which is preliminary data.</text>
</comment>
<accession>A0ABD0WD17</accession>
<protein>
    <submittedName>
        <fullName evidence="1">Uncharacterized protein</fullName>
    </submittedName>
</protein>
<proteinExistence type="predicted"/>
<name>A0ABD0WD17_UMBPY</name>
<dbReference type="AlphaFoldDB" id="A0ABD0WD17"/>
<reference evidence="1 2" key="1">
    <citation type="submission" date="2024-06" db="EMBL/GenBank/DDBJ databases">
        <authorList>
            <person name="Pan Q."/>
            <person name="Wen M."/>
            <person name="Jouanno E."/>
            <person name="Zahm M."/>
            <person name="Klopp C."/>
            <person name="Cabau C."/>
            <person name="Louis A."/>
            <person name="Berthelot C."/>
            <person name="Parey E."/>
            <person name="Roest Crollius H."/>
            <person name="Montfort J."/>
            <person name="Robinson-Rechavi M."/>
            <person name="Bouchez O."/>
            <person name="Lampietro C."/>
            <person name="Lopez Roques C."/>
            <person name="Donnadieu C."/>
            <person name="Postlethwait J."/>
            <person name="Bobe J."/>
            <person name="Verreycken H."/>
            <person name="Guiguen Y."/>
        </authorList>
    </citation>
    <scope>NUCLEOTIDE SEQUENCE [LARGE SCALE GENOMIC DNA]</scope>
    <source>
        <strain evidence="1">Up_M1</strain>
        <tissue evidence="1">Testis</tissue>
    </source>
</reference>
<gene>
    <name evidence="1" type="ORF">UPYG_G00355190</name>
</gene>
<organism evidence="1 2">
    <name type="scientific">Umbra pygmaea</name>
    <name type="common">Eastern mudminnow</name>
    <dbReference type="NCBI Taxonomy" id="75934"/>
    <lineage>
        <taxon>Eukaryota</taxon>
        <taxon>Metazoa</taxon>
        <taxon>Chordata</taxon>
        <taxon>Craniata</taxon>
        <taxon>Vertebrata</taxon>
        <taxon>Euteleostomi</taxon>
        <taxon>Actinopterygii</taxon>
        <taxon>Neopterygii</taxon>
        <taxon>Teleostei</taxon>
        <taxon>Protacanthopterygii</taxon>
        <taxon>Esociformes</taxon>
        <taxon>Umbridae</taxon>
        <taxon>Umbra</taxon>
    </lineage>
</organism>
<evidence type="ECO:0000313" key="1">
    <source>
        <dbReference type="EMBL" id="KAL0961567.1"/>
    </source>
</evidence>
<dbReference type="Proteomes" id="UP001557470">
    <property type="component" value="Unassembled WGS sequence"/>
</dbReference>
<dbReference type="EMBL" id="JAGEUA010000377">
    <property type="protein sequence ID" value="KAL0961567.1"/>
    <property type="molecule type" value="Genomic_DNA"/>
</dbReference>